<dbReference type="GO" id="GO:0033539">
    <property type="term" value="P:fatty acid beta-oxidation using acyl-CoA dehydrogenase"/>
    <property type="evidence" value="ECO:0007669"/>
    <property type="project" value="InterPro"/>
</dbReference>
<evidence type="ECO:0000256" key="5">
    <source>
        <dbReference type="ARBA" id="ARBA00012040"/>
    </source>
</evidence>
<dbReference type="NCBIfam" id="NF007000">
    <property type="entry name" value="PRK09463.1"/>
    <property type="match status" value="1"/>
</dbReference>
<dbReference type="SUPFAM" id="SSF47203">
    <property type="entry name" value="Acyl-CoA dehydrogenase C-terminal domain-like"/>
    <property type="match status" value="1"/>
</dbReference>
<dbReference type="GO" id="GO:0050660">
    <property type="term" value="F:flavin adenine dinucleotide binding"/>
    <property type="evidence" value="ECO:0007669"/>
    <property type="project" value="InterPro"/>
</dbReference>
<dbReference type="EC" id="1.3.8.8" evidence="5"/>
<dbReference type="InterPro" id="IPR037069">
    <property type="entry name" value="AcylCoA_DH/ox_N_sf"/>
</dbReference>
<keyword evidence="17" id="KW-1185">Reference proteome</keyword>
<dbReference type="Pfam" id="PF09317">
    <property type="entry name" value="ACDH_C"/>
    <property type="match status" value="1"/>
</dbReference>
<dbReference type="SUPFAM" id="SSF56645">
    <property type="entry name" value="Acyl-CoA dehydrogenase NM domain-like"/>
    <property type="match status" value="1"/>
</dbReference>
<dbReference type="EMBL" id="AP027080">
    <property type="protein sequence ID" value="BDU74036.1"/>
    <property type="molecule type" value="Genomic_DNA"/>
</dbReference>
<dbReference type="PANTHER" id="PTHR48083">
    <property type="entry name" value="MEDIUM-CHAIN SPECIFIC ACYL-COA DEHYDROGENASE, MITOCHONDRIAL-RELATED"/>
    <property type="match status" value="1"/>
</dbReference>
<dbReference type="InterPro" id="IPR013786">
    <property type="entry name" value="AcylCoA_DH/ox_N"/>
</dbReference>
<comment type="catalytic activity">
    <reaction evidence="10">
        <text>a medium-chain 2,3-saturated fatty acyl-CoA + oxidized [electron-transfer flavoprotein] + H(+) = a medium-chain (2E)-enoyl-CoA + reduced [electron-transfer flavoprotein]</text>
        <dbReference type="Rhea" id="RHEA:14477"/>
        <dbReference type="Rhea" id="RHEA-COMP:10685"/>
        <dbReference type="Rhea" id="RHEA-COMP:10686"/>
        <dbReference type="ChEBI" id="CHEBI:15378"/>
        <dbReference type="ChEBI" id="CHEBI:57692"/>
        <dbReference type="ChEBI" id="CHEBI:58307"/>
        <dbReference type="ChEBI" id="CHEBI:83723"/>
        <dbReference type="ChEBI" id="CHEBI:83726"/>
        <dbReference type="EC" id="1.3.8.7"/>
    </reaction>
</comment>
<protein>
    <recommendedName>
        <fullName evidence="6">Acyl-coenzyme A dehydrogenase</fullName>
        <ecNumber evidence="4">1.3.8.7</ecNumber>
        <ecNumber evidence="5">1.3.8.8</ecNumber>
    </recommendedName>
</protein>
<dbReference type="InterPro" id="IPR006091">
    <property type="entry name" value="Acyl-CoA_Oxase/DH_mid-dom"/>
</dbReference>
<evidence type="ECO:0000256" key="7">
    <source>
        <dbReference type="ARBA" id="ARBA00022630"/>
    </source>
</evidence>
<name>A0AA48GJA7_9BACT</name>
<evidence type="ECO:0000256" key="9">
    <source>
        <dbReference type="ARBA" id="ARBA00023002"/>
    </source>
</evidence>
<dbReference type="GO" id="GO:0070991">
    <property type="term" value="F:medium-chain fatty acyl-CoA dehydrogenase activity"/>
    <property type="evidence" value="ECO:0007669"/>
    <property type="project" value="UniProtKB-EC"/>
</dbReference>
<sequence length="801" mass="85896">MIQFYPAAMIVAIAFALAYFRAGLAPWTVLAGGVLAAWQVRTGVPPAVWAAFAAAALALNLPPLRKALVMGPLLAVFKGKLPPLSRTEREALEAGTVGWDGELFSGRPAWGKLLAQPAPRLTAEEQAFLDGPVEELCGMLDDWRIVEELKDLPPGVWAFLKEKGFFGMIIPRKYGGLGFSALAHSQVILKLAGRSAAAVVTVMVPNSLGPAELLNHYGTEAQKDHFLPRLARGAELPCFALTSPEAGSDAASIPDTGVVCRGVFEGRDIVGLRLNWDKRYITLGPVATLLGLAFRLTDPDGLLPEGGEGITLALIPTSTPGVTIGTRHDPMGIPFQVGPNQGRDVFIPLDWIIGGAAQAGRGWKMLMECLAAGRSLSLPALSTGCGKFAALVAGAYARVRKQFRLPIGRFEGIEEPLARIAAGAYVMDAARTMTCGALDQGERPSVISAIVKYQCTERSRRITCDAMDVLGGSGICLGPRNLLGRAHQAIPIGITVEGANILTRTLIIFGQGVIRCHPHVLAEMRSLGQADALGEFDRHMGAHVAFTLSVAARALFHGLTGGLLVPVPGGPARRFYQRATRYSAAFALTSDLALLTLGGGLKRREKLAGRCADILSNLYLISACLKQFEDRGRPEGEWPLLRWACEDGFQKIEEAFDGVFRNLPNRPAAWMLRAFTFPTGRHCKGPSDHLGHRLAEILLEPSAVRDRLTSGAFVPMDPREPVGRLEDALRKVIAAEPVEKKLWAAVARGALAAGPEDRMVADGVQAGILTGPEGQTLRRALDARREAIRVDDFTRIGQPKA</sequence>
<evidence type="ECO:0000259" key="15">
    <source>
        <dbReference type="Pfam" id="PF09317"/>
    </source>
</evidence>
<evidence type="ECO:0000256" key="4">
    <source>
        <dbReference type="ARBA" id="ARBA00012033"/>
    </source>
</evidence>
<evidence type="ECO:0000313" key="16">
    <source>
        <dbReference type="EMBL" id="BDU74036.1"/>
    </source>
</evidence>
<comment type="cofactor">
    <cofactor evidence="1">
        <name>FAD</name>
        <dbReference type="ChEBI" id="CHEBI:57692"/>
    </cofactor>
</comment>
<dbReference type="InterPro" id="IPR046373">
    <property type="entry name" value="Acyl-CoA_Oxase/DH_mid-dom_sf"/>
</dbReference>
<dbReference type="Gene3D" id="2.40.110.10">
    <property type="entry name" value="Butyryl-CoA Dehydrogenase, subunit A, domain 2"/>
    <property type="match status" value="1"/>
</dbReference>
<evidence type="ECO:0000256" key="1">
    <source>
        <dbReference type="ARBA" id="ARBA00001974"/>
    </source>
</evidence>
<evidence type="ECO:0000256" key="6">
    <source>
        <dbReference type="ARBA" id="ARBA00020144"/>
    </source>
</evidence>
<evidence type="ECO:0000256" key="2">
    <source>
        <dbReference type="ARBA" id="ARBA00005005"/>
    </source>
</evidence>
<dbReference type="Pfam" id="PF02770">
    <property type="entry name" value="Acyl-CoA_dh_M"/>
    <property type="match status" value="1"/>
</dbReference>
<dbReference type="Gene3D" id="1.10.540.10">
    <property type="entry name" value="Acyl-CoA dehydrogenase/oxidase, N-terminal domain"/>
    <property type="match status" value="1"/>
</dbReference>
<dbReference type="EC" id="1.3.8.7" evidence="4"/>
<dbReference type="InterPro" id="IPR009100">
    <property type="entry name" value="AcylCoA_DH/oxidase_NM_dom_sf"/>
</dbReference>
<evidence type="ECO:0000259" key="13">
    <source>
        <dbReference type="Pfam" id="PF02770"/>
    </source>
</evidence>
<organism evidence="16 17">
    <name type="scientific">Mesoterricola silvestris</name>
    <dbReference type="NCBI Taxonomy" id="2927979"/>
    <lineage>
        <taxon>Bacteria</taxon>
        <taxon>Pseudomonadati</taxon>
        <taxon>Acidobacteriota</taxon>
        <taxon>Holophagae</taxon>
        <taxon>Holophagales</taxon>
        <taxon>Holophagaceae</taxon>
        <taxon>Mesoterricola</taxon>
    </lineage>
</organism>
<accession>A0AA48GJA7</accession>
<dbReference type="InterPro" id="IPR015396">
    <property type="entry name" value="FadE_C"/>
</dbReference>
<reference evidence="17" key="1">
    <citation type="journal article" date="2023" name="Int. J. Syst. Evol. Microbiol.">
        <title>Mesoterricola silvestris gen. nov., sp. nov., Mesoterricola sediminis sp. nov., Geothrix oryzae sp. nov., Geothrix edaphica sp. nov., Geothrix rubra sp. nov., and Geothrix limicola sp. nov., six novel members of Acidobacteriota isolated from soils.</title>
        <authorList>
            <person name="Itoh H."/>
            <person name="Sugisawa Y."/>
            <person name="Mise K."/>
            <person name="Xu Z."/>
            <person name="Kuniyasu M."/>
            <person name="Ushijima N."/>
            <person name="Kawano K."/>
            <person name="Kobayashi E."/>
            <person name="Shiratori Y."/>
            <person name="Masuda Y."/>
            <person name="Senoo K."/>
        </authorList>
    </citation>
    <scope>NUCLEOTIDE SEQUENCE [LARGE SCALE GENOMIC DNA]</scope>
    <source>
        <strain evidence="17">W79</strain>
    </source>
</reference>
<dbReference type="NCBIfam" id="NF009586">
    <property type="entry name" value="PRK13026.1"/>
    <property type="match status" value="1"/>
</dbReference>
<dbReference type="InterPro" id="IPR009075">
    <property type="entry name" value="AcylCo_DH/oxidase_C"/>
</dbReference>
<evidence type="ECO:0000259" key="12">
    <source>
        <dbReference type="Pfam" id="PF00441"/>
    </source>
</evidence>
<evidence type="ECO:0000256" key="11">
    <source>
        <dbReference type="ARBA" id="ARBA00049247"/>
    </source>
</evidence>
<dbReference type="InterPro" id="IPR036250">
    <property type="entry name" value="AcylCo_DH-like_C"/>
</dbReference>
<proteinExistence type="inferred from homology"/>
<dbReference type="GO" id="GO:0005737">
    <property type="term" value="C:cytoplasm"/>
    <property type="evidence" value="ECO:0007669"/>
    <property type="project" value="TreeGrafter"/>
</dbReference>
<dbReference type="Pfam" id="PF00441">
    <property type="entry name" value="Acyl-CoA_dh_1"/>
    <property type="match status" value="1"/>
</dbReference>
<dbReference type="Gene3D" id="1.20.140.10">
    <property type="entry name" value="Butyryl-CoA Dehydrogenase, subunit A, domain 3"/>
    <property type="match status" value="1"/>
</dbReference>
<feature type="domain" description="Acyl-CoA dehydrogenase C-terminal bacterial-type" evidence="15">
    <location>
        <begin position="514"/>
        <end position="793"/>
    </location>
</feature>
<keyword evidence="7" id="KW-0285">Flavoprotein</keyword>
<evidence type="ECO:0000256" key="10">
    <source>
        <dbReference type="ARBA" id="ARBA00047882"/>
    </source>
</evidence>
<evidence type="ECO:0000256" key="3">
    <source>
        <dbReference type="ARBA" id="ARBA00009347"/>
    </source>
</evidence>
<dbReference type="AlphaFoldDB" id="A0AA48GJA7"/>
<dbReference type="Pfam" id="PF02771">
    <property type="entry name" value="Acyl-CoA_dh_N"/>
    <property type="match status" value="1"/>
</dbReference>
<comment type="similarity">
    <text evidence="3">Belongs to the acyl-CoA dehydrogenase family.</text>
</comment>
<dbReference type="FunFam" id="1.20.140.10:FF:000009">
    <property type="entry name" value="Acyl-CoA dehydrogenase"/>
    <property type="match status" value="1"/>
</dbReference>
<dbReference type="PANTHER" id="PTHR48083:SF33">
    <property type="entry name" value="ACYL-COENZYME A DEHYDROGENASE"/>
    <property type="match status" value="1"/>
</dbReference>
<dbReference type="KEGG" id="msil:METEAL_32100"/>
<feature type="domain" description="Acyl-CoA oxidase/dehydrogenase middle" evidence="13">
    <location>
        <begin position="238"/>
        <end position="334"/>
    </location>
</feature>
<comment type="catalytic activity">
    <reaction evidence="11">
        <text>a long-chain 2,3-saturated fatty acyl-CoA + oxidized [electron-transfer flavoprotein] + H(+) = a long-chain (2E)-enoyl-CoA + reduced [electron-transfer flavoprotein]</text>
        <dbReference type="Rhea" id="RHEA:17721"/>
        <dbReference type="Rhea" id="RHEA-COMP:10685"/>
        <dbReference type="Rhea" id="RHEA-COMP:10686"/>
        <dbReference type="ChEBI" id="CHEBI:15378"/>
        <dbReference type="ChEBI" id="CHEBI:57692"/>
        <dbReference type="ChEBI" id="CHEBI:58307"/>
        <dbReference type="ChEBI" id="CHEBI:83721"/>
        <dbReference type="ChEBI" id="CHEBI:83727"/>
        <dbReference type="EC" id="1.3.8.8"/>
    </reaction>
</comment>
<evidence type="ECO:0000256" key="8">
    <source>
        <dbReference type="ARBA" id="ARBA00022827"/>
    </source>
</evidence>
<gene>
    <name evidence="16" type="ORF">METEAL_32100</name>
</gene>
<feature type="domain" description="Acyl-CoA dehydrogenase/oxidase N-terminal" evidence="14">
    <location>
        <begin position="144"/>
        <end position="233"/>
    </location>
</feature>
<dbReference type="GO" id="GO:0004466">
    <property type="term" value="F:long-chain fatty acyl-CoA dehydrogenase activity"/>
    <property type="evidence" value="ECO:0007669"/>
    <property type="project" value="UniProtKB-EC"/>
</dbReference>
<keyword evidence="8" id="KW-0274">FAD</keyword>
<feature type="domain" description="Acyl-CoA dehydrogenase/oxidase C-terminal" evidence="12">
    <location>
        <begin position="360"/>
        <end position="507"/>
    </location>
</feature>
<keyword evidence="9" id="KW-0560">Oxidoreductase</keyword>
<evidence type="ECO:0000259" key="14">
    <source>
        <dbReference type="Pfam" id="PF02771"/>
    </source>
</evidence>
<dbReference type="Proteomes" id="UP001238179">
    <property type="component" value="Chromosome"/>
</dbReference>
<dbReference type="InterPro" id="IPR050741">
    <property type="entry name" value="Acyl-CoA_dehydrogenase"/>
</dbReference>
<dbReference type="FunFam" id="1.10.540.10:FF:000004">
    <property type="entry name" value="Acyl-CoA dehydrogenase"/>
    <property type="match status" value="1"/>
</dbReference>
<evidence type="ECO:0000313" key="17">
    <source>
        <dbReference type="Proteomes" id="UP001238179"/>
    </source>
</evidence>
<comment type="pathway">
    <text evidence="2">Lipid metabolism; fatty acid beta-oxidation.</text>
</comment>